<dbReference type="AlphaFoldDB" id="A0A915EK86"/>
<reference evidence="3" key="1">
    <citation type="submission" date="2022-11" db="UniProtKB">
        <authorList>
            <consortium name="WormBaseParasite"/>
        </authorList>
    </citation>
    <scope>IDENTIFICATION</scope>
</reference>
<keyword evidence="2" id="KW-1185">Reference proteome</keyword>
<sequence length="78" mass="8545">MNETDASSFQLDSSIQLNELTQLAGSSKNNASQLATFVSILHIEVAHDKGVVSRSRPLGNNVGEHPSMIDHYLNESRH</sequence>
<evidence type="ECO:0000256" key="1">
    <source>
        <dbReference type="SAM" id="MobiDB-lite"/>
    </source>
</evidence>
<feature type="region of interest" description="Disordered" evidence="1">
    <location>
        <begin position="56"/>
        <end position="78"/>
    </location>
</feature>
<dbReference type="WBParaSite" id="jg6782">
    <property type="protein sequence ID" value="jg6782"/>
    <property type="gene ID" value="jg6782"/>
</dbReference>
<name>A0A915EK86_9BILA</name>
<dbReference type="Proteomes" id="UP000887574">
    <property type="component" value="Unplaced"/>
</dbReference>
<protein>
    <submittedName>
        <fullName evidence="3">Uncharacterized protein</fullName>
    </submittedName>
</protein>
<evidence type="ECO:0000313" key="3">
    <source>
        <dbReference type="WBParaSite" id="jg6782"/>
    </source>
</evidence>
<proteinExistence type="predicted"/>
<accession>A0A915EK86</accession>
<organism evidence="2 3">
    <name type="scientific">Ditylenchus dipsaci</name>
    <dbReference type="NCBI Taxonomy" id="166011"/>
    <lineage>
        <taxon>Eukaryota</taxon>
        <taxon>Metazoa</taxon>
        <taxon>Ecdysozoa</taxon>
        <taxon>Nematoda</taxon>
        <taxon>Chromadorea</taxon>
        <taxon>Rhabditida</taxon>
        <taxon>Tylenchina</taxon>
        <taxon>Tylenchomorpha</taxon>
        <taxon>Sphaerularioidea</taxon>
        <taxon>Anguinidae</taxon>
        <taxon>Anguininae</taxon>
        <taxon>Ditylenchus</taxon>
    </lineage>
</organism>
<evidence type="ECO:0000313" key="2">
    <source>
        <dbReference type="Proteomes" id="UP000887574"/>
    </source>
</evidence>